<organism evidence="1">
    <name type="scientific">Siphoviridae sp. ctTBR23</name>
    <dbReference type="NCBI Taxonomy" id="2825515"/>
    <lineage>
        <taxon>Viruses</taxon>
        <taxon>Duplodnaviria</taxon>
        <taxon>Heunggongvirae</taxon>
        <taxon>Uroviricota</taxon>
        <taxon>Caudoviricetes</taxon>
    </lineage>
</organism>
<dbReference type="EMBL" id="BK015299">
    <property type="protein sequence ID" value="DAE00099.1"/>
    <property type="molecule type" value="Genomic_DNA"/>
</dbReference>
<accession>A0A8S5P0W3</accession>
<evidence type="ECO:0000313" key="1">
    <source>
        <dbReference type="EMBL" id="DAE00099.1"/>
    </source>
</evidence>
<protein>
    <submittedName>
        <fullName evidence="1">Capsid protein</fullName>
    </submittedName>
</protein>
<reference evidence="1" key="1">
    <citation type="journal article" date="2021" name="Proc. Natl. Acad. Sci. U.S.A.">
        <title>A Catalog of Tens of Thousands of Viruses from Human Metagenomes Reveals Hidden Associations with Chronic Diseases.</title>
        <authorList>
            <person name="Tisza M.J."/>
            <person name="Buck C.B."/>
        </authorList>
    </citation>
    <scope>NUCLEOTIDE SEQUENCE</scope>
    <source>
        <strain evidence="1">CtTBR23</strain>
    </source>
</reference>
<sequence length="366" mass="40844">MIREYESVKQFGQNAPDLYAAFKEYAENDMALRGVPGAKKSAVSVKEMEDCINKEFAIELQKRVKYTPEELGGLQRYANSTIVKEFADNIRDYLIDMVLPDTLMNSAIRYFADFRFADLGDSMSFELENNALYNVSRAGYRKRHTNLQKLFNTTVTLVPENHQLTVGTDLFEILSNRVSIARETMKAVRSIETAMLFDAYDAFQKVMGDLTGNLAVANYSEGALISLCERVTAYNGGRKAVILGTPVALKNVLPSNNNYRYLLDSPYVEIGHLPVFNTYDVIPLTQIANPYDYEHPYALKLDDTKIYVASPAADKIVKIGVGGALMSHTDGIYDNANLLQMTTLNKAWDTIVATNSIGGIVKDLEA</sequence>
<name>A0A8S5P0W3_9CAUD</name>
<proteinExistence type="predicted"/>